<accession>A0A493U1E0</accession>
<reference evidence="2 3" key="1">
    <citation type="submission" date="2017-10" db="EMBL/GenBank/DDBJ databases">
        <title>A new Pekin duck reference genome.</title>
        <authorList>
            <person name="Hou Z.-C."/>
            <person name="Zhou Z.-K."/>
            <person name="Zhu F."/>
            <person name="Hou S.-S."/>
        </authorList>
    </citation>
    <scope>NUCLEOTIDE SEQUENCE [LARGE SCALE GENOMIC DNA]</scope>
</reference>
<dbReference type="AlphaFoldDB" id="A0A493U1E0"/>
<reference evidence="2" key="2">
    <citation type="submission" date="2025-08" db="UniProtKB">
        <authorList>
            <consortium name="Ensembl"/>
        </authorList>
    </citation>
    <scope>IDENTIFICATION</scope>
</reference>
<feature type="compositionally biased region" description="Polar residues" evidence="1">
    <location>
        <begin position="35"/>
        <end position="48"/>
    </location>
</feature>
<organism evidence="2 3">
    <name type="scientific">Anas platyrhynchos platyrhynchos</name>
    <name type="common">Northern mallard</name>
    <dbReference type="NCBI Taxonomy" id="8840"/>
    <lineage>
        <taxon>Eukaryota</taxon>
        <taxon>Metazoa</taxon>
        <taxon>Chordata</taxon>
        <taxon>Craniata</taxon>
        <taxon>Vertebrata</taxon>
        <taxon>Euteleostomi</taxon>
        <taxon>Archelosauria</taxon>
        <taxon>Archosauria</taxon>
        <taxon>Dinosauria</taxon>
        <taxon>Saurischia</taxon>
        <taxon>Theropoda</taxon>
        <taxon>Coelurosauria</taxon>
        <taxon>Aves</taxon>
        <taxon>Neognathae</taxon>
        <taxon>Galloanserae</taxon>
        <taxon>Anseriformes</taxon>
        <taxon>Anatidae</taxon>
        <taxon>Anatinae</taxon>
        <taxon>Anas</taxon>
    </lineage>
</organism>
<evidence type="ECO:0000256" key="1">
    <source>
        <dbReference type="SAM" id="MobiDB-lite"/>
    </source>
</evidence>
<evidence type="ECO:0000313" key="2">
    <source>
        <dbReference type="Ensembl" id="ENSAPLP00000031869.1"/>
    </source>
</evidence>
<evidence type="ECO:0000313" key="3">
    <source>
        <dbReference type="Proteomes" id="UP000016666"/>
    </source>
</evidence>
<feature type="compositionally biased region" description="Acidic residues" evidence="1">
    <location>
        <begin position="62"/>
        <end position="71"/>
    </location>
</feature>
<name>A0A493U1E0_ANAPP</name>
<feature type="region of interest" description="Disordered" evidence="1">
    <location>
        <begin position="1"/>
        <end position="83"/>
    </location>
</feature>
<sequence length="110" mass="11817">DEGCSTEKHNTGCTPLLPTPRSMPTPSRGAPTVRCSDQGSLCLPTTSHCAPKPEGPRTTSSPDEEGAEDEDHQPHDARGIPPRCQRLGKEALKLFWKPQHITAQAKSAPP</sequence>
<dbReference type="Ensembl" id="ENSAPLT00000047620.1">
    <property type="protein sequence ID" value="ENSAPLP00000031869.1"/>
    <property type="gene ID" value="ENSAPLG00000024413.1"/>
</dbReference>
<proteinExistence type="predicted"/>
<feature type="compositionally biased region" description="Basic and acidic residues" evidence="1">
    <location>
        <begin position="1"/>
        <end position="10"/>
    </location>
</feature>
<dbReference type="Proteomes" id="UP000016666">
    <property type="component" value="Chromosome 24"/>
</dbReference>
<reference evidence="2" key="3">
    <citation type="submission" date="2025-09" db="UniProtKB">
        <authorList>
            <consortium name="Ensembl"/>
        </authorList>
    </citation>
    <scope>IDENTIFICATION</scope>
</reference>
<keyword evidence="3" id="KW-1185">Reference proteome</keyword>
<protein>
    <submittedName>
        <fullName evidence="2">Uncharacterized protein</fullName>
    </submittedName>
</protein>